<dbReference type="Gene3D" id="1.25.40.10">
    <property type="entry name" value="Tetratricopeptide repeat domain"/>
    <property type="match status" value="1"/>
</dbReference>
<evidence type="ECO:0000313" key="2">
    <source>
        <dbReference type="EMBL" id="QKM60136.1"/>
    </source>
</evidence>
<dbReference type="EMBL" id="CP028940">
    <property type="protein sequence ID" value="QKM60136.1"/>
    <property type="molecule type" value="Genomic_DNA"/>
</dbReference>
<dbReference type="InterPro" id="IPR011990">
    <property type="entry name" value="TPR-like_helical_dom_sf"/>
</dbReference>
<name>A0A6M9PQM0_9BURK</name>
<feature type="signal peptide" evidence="1">
    <location>
        <begin position="1"/>
        <end position="19"/>
    </location>
</feature>
<evidence type="ECO:0000256" key="1">
    <source>
        <dbReference type="SAM" id="SignalP"/>
    </source>
</evidence>
<dbReference type="AlphaFoldDB" id="A0A6M9PQM0"/>
<feature type="chain" id="PRO_5026778253" description="Tetratricopeptide TPR_2 repeat protein" evidence="1">
    <location>
        <begin position="20"/>
        <end position="481"/>
    </location>
</feature>
<keyword evidence="3" id="KW-1185">Reference proteome</keyword>
<reference evidence="2 3" key="1">
    <citation type="submission" date="2018-04" db="EMBL/GenBank/DDBJ databases">
        <title>Polynucleobacter sp. UK-Long2-W17 genome.</title>
        <authorList>
            <person name="Hahn M.W."/>
        </authorList>
    </citation>
    <scope>NUCLEOTIDE SEQUENCE [LARGE SCALE GENOMIC DNA]</scope>
    <source>
        <strain evidence="2 3">UK-Long2-W17</strain>
    </source>
</reference>
<sequence>MRKALLSLLSMLLMSSVWAQSPVPFLNQEGVAPGTIDFDDSDLNIVGKKKVESEGDGNISVIPQGKDSSQLASVSRQAQADEDLAFEKVYKNPDSLSLNLDLAQLQLRNQNLKGAAASLGRILEFYPNEAIAQLLLAQTEALLGNVVEAKEYFRAVVNNPSAKPDQTANAQKSLDDLIDSEKLWRYGAQIQTGIGGAMNPLNSSKYVTIFGSDIPTNANTNYYDTTWIYYASTTVERAIQSQPNHSIVFSASSFNQQYRSNDLANLGVNTASLAYQVGDITNRVTVGFNSSATSLSGKGFINSNWGTASYQTSVGSNALVNVGVNYGYNNQLEGQNYSGSNARSNWMSGLSLGGKYFFDSNWLGEFNFSRYRYAARASYESYNMTYGVANLSYSTNYGVFGMFSSSITNSYSDADPLSGAQRYVQTNAYGANYSISLNTLSRPQKKDWTLALTYQQGQSNSNVQTYATSSSQYMALILKAF</sequence>
<dbReference type="SUPFAM" id="SSF48452">
    <property type="entry name" value="TPR-like"/>
    <property type="match status" value="1"/>
</dbReference>
<proteinExistence type="predicted"/>
<evidence type="ECO:0000313" key="3">
    <source>
        <dbReference type="Proteomes" id="UP000501090"/>
    </source>
</evidence>
<organism evidence="2 3">
    <name type="scientific">Polynucleobacter arcticus</name>
    <dbReference type="NCBI Taxonomy" id="1743165"/>
    <lineage>
        <taxon>Bacteria</taxon>
        <taxon>Pseudomonadati</taxon>
        <taxon>Pseudomonadota</taxon>
        <taxon>Betaproteobacteria</taxon>
        <taxon>Burkholderiales</taxon>
        <taxon>Burkholderiaceae</taxon>
        <taxon>Polynucleobacter</taxon>
    </lineage>
</organism>
<dbReference type="RefSeq" id="WP_173959906.1">
    <property type="nucleotide sequence ID" value="NZ_CBCSCC010000016.1"/>
</dbReference>
<accession>A0A6M9PQM0</accession>
<dbReference type="Proteomes" id="UP000501090">
    <property type="component" value="Chromosome"/>
</dbReference>
<evidence type="ECO:0008006" key="4">
    <source>
        <dbReference type="Google" id="ProtNLM"/>
    </source>
</evidence>
<dbReference type="KEGG" id="pard:DN92_03245"/>
<gene>
    <name evidence="2" type="ORF">DN92_03245</name>
</gene>
<protein>
    <recommendedName>
        <fullName evidence="4">Tetratricopeptide TPR_2 repeat protein</fullName>
    </recommendedName>
</protein>
<keyword evidence="1" id="KW-0732">Signal</keyword>